<evidence type="ECO:0000256" key="1">
    <source>
        <dbReference type="SAM" id="SignalP"/>
    </source>
</evidence>
<dbReference type="OrthoDB" id="10635192at2759"/>
<reference evidence="2 3" key="1">
    <citation type="submission" date="2015-04" db="EMBL/GenBank/DDBJ databases">
        <authorList>
            <person name="Syromyatnikov M.Y."/>
            <person name="Popov V.N."/>
        </authorList>
    </citation>
    <scope>NUCLEOTIDE SEQUENCE [LARGE SCALE GENOMIC DNA]</scope>
</reference>
<dbReference type="AlphaFoldDB" id="A0A1J1HLH7"/>
<protein>
    <submittedName>
        <fullName evidence="2">CLUMA_CG000872, isoform A</fullName>
    </submittedName>
</protein>
<evidence type="ECO:0000313" key="2">
    <source>
        <dbReference type="EMBL" id="CRK87089.1"/>
    </source>
</evidence>
<dbReference type="Proteomes" id="UP000183832">
    <property type="component" value="Unassembled WGS sequence"/>
</dbReference>
<sequence length="169" mass="18501">MKFAVVTFVLFVALTGAHCAPKYFDFNGMKGMVDAHSIINGIPKSEANSEAASKAEEVIKAMIHKHLASKKQSKIPAKQVKEVKEKAPVEETPIEEVPVEEVPVEEAIVEAPQPGVAEKPVSLESLADLTVNWDDHPETRDAINEKIPGGIESVENLINLLKERKLNKT</sequence>
<feature type="signal peptide" evidence="1">
    <location>
        <begin position="1"/>
        <end position="19"/>
    </location>
</feature>
<dbReference type="EMBL" id="CVRI01000003">
    <property type="protein sequence ID" value="CRK87089.1"/>
    <property type="molecule type" value="Genomic_DNA"/>
</dbReference>
<name>A0A1J1HLH7_9DIPT</name>
<proteinExistence type="predicted"/>
<feature type="chain" id="PRO_5012565854" evidence="1">
    <location>
        <begin position="20"/>
        <end position="169"/>
    </location>
</feature>
<keyword evidence="1" id="KW-0732">Signal</keyword>
<evidence type="ECO:0000313" key="3">
    <source>
        <dbReference type="Proteomes" id="UP000183832"/>
    </source>
</evidence>
<gene>
    <name evidence="2" type="ORF">CLUMA_CG000872</name>
</gene>
<organism evidence="2 3">
    <name type="scientific">Clunio marinus</name>
    <dbReference type="NCBI Taxonomy" id="568069"/>
    <lineage>
        <taxon>Eukaryota</taxon>
        <taxon>Metazoa</taxon>
        <taxon>Ecdysozoa</taxon>
        <taxon>Arthropoda</taxon>
        <taxon>Hexapoda</taxon>
        <taxon>Insecta</taxon>
        <taxon>Pterygota</taxon>
        <taxon>Neoptera</taxon>
        <taxon>Endopterygota</taxon>
        <taxon>Diptera</taxon>
        <taxon>Nematocera</taxon>
        <taxon>Chironomoidea</taxon>
        <taxon>Chironomidae</taxon>
        <taxon>Clunio</taxon>
    </lineage>
</organism>
<keyword evidence="3" id="KW-1185">Reference proteome</keyword>
<accession>A0A1J1HLH7</accession>